<dbReference type="InterPro" id="IPR016181">
    <property type="entry name" value="Acyl_CoA_acyltransferase"/>
</dbReference>
<keyword evidence="2" id="KW-0012">Acyltransferase</keyword>
<gene>
    <name evidence="2" type="ORF">ABXS70_17900</name>
</gene>
<dbReference type="Gene3D" id="3.40.630.30">
    <property type="match status" value="1"/>
</dbReference>
<dbReference type="RefSeq" id="WP_366289602.1">
    <property type="nucleotide sequence ID" value="NZ_CP159992.1"/>
</dbReference>
<dbReference type="PANTHER" id="PTHR31143">
    <property type="match status" value="1"/>
</dbReference>
<feature type="domain" description="N-acetyltransferase" evidence="1">
    <location>
        <begin position="151"/>
        <end position="283"/>
    </location>
</feature>
<organism evidence="2">
    <name type="scientific">Paenibacillus sp. AN1007</name>
    <dbReference type="NCBI Taxonomy" id="3151385"/>
    <lineage>
        <taxon>Bacteria</taxon>
        <taxon>Bacillati</taxon>
        <taxon>Bacillota</taxon>
        <taxon>Bacilli</taxon>
        <taxon>Bacillales</taxon>
        <taxon>Paenibacillaceae</taxon>
        <taxon>Paenibacillus</taxon>
    </lineage>
</organism>
<accession>A0AAU8N5L8</accession>
<name>A0AAU8N5L8_9BACL</name>
<evidence type="ECO:0000259" key="1">
    <source>
        <dbReference type="PROSITE" id="PS51186"/>
    </source>
</evidence>
<dbReference type="EC" id="2.3.1.-" evidence="2"/>
<proteinExistence type="predicted"/>
<dbReference type="SUPFAM" id="SSF55729">
    <property type="entry name" value="Acyl-CoA N-acyltransferases (Nat)"/>
    <property type="match status" value="1"/>
</dbReference>
<dbReference type="Pfam" id="PF12746">
    <property type="entry name" value="GNAT_acetyltran"/>
    <property type="match status" value="1"/>
</dbReference>
<dbReference type="GO" id="GO:0016747">
    <property type="term" value="F:acyltransferase activity, transferring groups other than amino-acyl groups"/>
    <property type="evidence" value="ECO:0007669"/>
    <property type="project" value="InterPro"/>
</dbReference>
<reference evidence="2" key="1">
    <citation type="submission" date="2024-05" db="EMBL/GenBank/DDBJ databases">
        <title>Draft genome assemblies of 36 bacteria isolated from hibernating arctic ground squirrels.</title>
        <authorList>
            <person name="McKee H."/>
            <person name="Mullen L."/>
            <person name="Drown D.M."/>
            <person name="Duddleston K.N."/>
        </authorList>
    </citation>
    <scope>NUCLEOTIDE SEQUENCE</scope>
    <source>
        <strain evidence="2">AN1007</strain>
    </source>
</reference>
<dbReference type="PANTHER" id="PTHR31143:SF2">
    <property type="entry name" value="FR47-LIKE DOMAIN-CONTAINING PROTEIN-RELATED"/>
    <property type="match status" value="1"/>
</dbReference>
<evidence type="ECO:0000313" key="2">
    <source>
        <dbReference type="EMBL" id="XCP93103.1"/>
    </source>
</evidence>
<protein>
    <submittedName>
        <fullName evidence="2">GNAT family N-acetyltransferase</fullName>
        <ecNumber evidence="2">2.3.1.-</ecNumber>
    </submittedName>
</protein>
<dbReference type="PROSITE" id="PS51186">
    <property type="entry name" value="GNAT"/>
    <property type="match status" value="1"/>
</dbReference>
<dbReference type="AlphaFoldDB" id="A0AAU8N5L8"/>
<sequence length="288" mass="32195">MITELSSSEFYKIKHLTDDCRNIEAKAVASGVNPGRIYVDDADDIKAALIWIQGQSGYQLIGDAQSEAFRRELRLYMETYVRPEWAALQISAIEIGAADDRWEDVIQHMAGSSEINCDVQHVFMLNPMHSIAGSDDPKPAARMKLHADGETRVIRIDEALFKDSRLNHLSFVTDKINSFWTTVDAFLEHGLGCVVVHDEDIVSVCLSAFVEGSTHAVDIETLEGYRKQNYAALAAQAYMEQCNQAGIHPYWDCSPDNTGSIRLAQNIGLSLDFNYLVYWYTISSSVSS</sequence>
<dbReference type="InterPro" id="IPR027365">
    <property type="entry name" value="GNAT_acetyltra_YdfB-like"/>
</dbReference>
<keyword evidence="2" id="KW-0808">Transferase</keyword>
<dbReference type="InterPro" id="IPR000182">
    <property type="entry name" value="GNAT_dom"/>
</dbReference>
<dbReference type="EMBL" id="CP159992">
    <property type="protein sequence ID" value="XCP93103.1"/>
    <property type="molecule type" value="Genomic_DNA"/>
</dbReference>